<evidence type="ECO:0000313" key="1">
    <source>
        <dbReference type="EMBL" id="KKL07427.1"/>
    </source>
</evidence>
<sequence>MRRYGLKLRVRVSVYWWMFGINVVRLYEYSPEELKRLLISGEKGKVKGHELKLHFGCVQLSFYRR</sequence>
<reference evidence="1" key="1">
    <citation type="journal article" date="2015" name="Nature">
        <title>Complex archaea that bridge the gap between prokaryotes and eukaryotes.</title>
        <authorList>
            <person name="Spang A."/>
            <person name="Saw J.H."/>
            <person name="Jorgensen S.L."/>
            <person name="Zaremba-Niedzwiedzka K."/>
            <person name="Martijn J."/>
            <person name="Lind A.E."/>
            <person name="van Eijk R."/>
            <person name="Schleper C."/>
            <person name="Guy L."/>
            <person name="Ettema T.J."/>
        </authorList>
    </citation>
    <scope>NUCLEOTIDE SEQUENCE</scope>
</reference>
<protein>
    <submittedName>
        <fullName evidence="1">Uncharacterized protein</fullName>
    </submittedName>
</protein>
<dbReference type="EMBL" id="LAZR01043298">
    <property type="protein sequence ID" value="KKL07427.1"/>
    <property type="molecule type" value="Genomic_DNA"/>
</dbReference>
<organism evidence="1">
    <name type="scientific">marine sediment metagenome</name>
    <dbReference type="NCBI Taxonomy" id="412755"/>
    <lineage>
        <taxon>unclassified sequences</taxon>
        <taxon>metagenomes</taxon>
        <taxon>ecological metagenomes</taxon>
    </lineage>
</organism>
<dbReference type="AlphaFoldDB" id="A0A0F9B0Y6"/>
<gene>
    <name evidence="1" type="ORF">LCGC14_2586150</name>
</gene>
<proteinExistence type="predicted"/>
<feature type="non-terminal residue" evidence="1">
    <location>
        <position position="65"/>
    </location>
</feature>
<comment type="caution">
    <text evidence="1">The sequence shown here is derived from an EMBL/GenBank/DDBJ whole genome shotgun (WGS) entry which is preliminary data.</text>
</comment>
<name>A0A0F9B0Y6_9ZZZZ</name>
<accession>A0A0F9B0Y6</accession>